<dbReference type="EMBL" id="MN740751">
    <property type="protein sequence ID" value="QHU10194.1"/>
    <property type="molecule type" value="Genomic_DNA"/>
</dbReference>
<evidence type="ECO:0000313" key="1">
    <source>
        <dbReference type="EMBL" id="QHU10194.1"/>
    </source>
</evidence>
<accession>A0A6C0K2A6</accession>
<sequence length="277" mass="32728">MHNTRNITSMSGFQCKYCFQKWQKKENMEKHAVMCGFWHKSSKIHEDDYDSTPTITELFKIVKEFAYKCDKLQKRVDQLENRHFTRQKKQILDYLQERPATTSAINLFRTFSISRVHLEIVFEDDLSAGIKACIKTHLHGDALPICAFTQKPNTLYVYDTTPQNDLLDTSVNKWHIMTNAELDKLISILSFKFLQAFVAWKKENCPQLETEYIYELTDDEQQSSHTNAVNEQIKQQQQTYMIKINGQRINEDKRRNDIKQMLYTYLHKSLPNVIELA</sequence>
<proteinExistence type="predicted"/>
<reference evidence="1" key="1">
    <citation type="journal article" date="2020" name="Nature">
        <title>Giant virus diversity and host interactions through global metagenomics.</title>
        <authorList>
            <person name="Schulz F."/>
            <person name="Roux S."/>
            <person name="Paez-Espino D."/>
            <person name="Jungbluth S."/>
            <person name="Walsh D.A."/>
            <person name="Denef V.J."/>
            <person name="McMahon K.D."/>
            <person name="Konstantinidis K.T."/>
            <person name="Eloe-Fadrosh E.A."/>
            <person name="Kyrpides N.C."/>
            <person name="Woyke T."/>
        </authorList>
    </citation>
    <scope>NUCLEOTIDE SEQUENCE</scope>
    <source>
        <strain evidence="1">GVMAG-S-1101164-67</strain>
    </source>
</reference>
<protein>
    <submittedName>
        <fullName evidence="1">Uncharacterized protein</fullName>
    </submittedName>
</protein>
<name>A0A6C0K2A6_9ZZZZ</name>
<dbReference type="AlphaFoldDB" id="A0A6C0K2A6"/>
<organism evidence="1">
    <name type="scientific">viral metagenome</name>
    <dbReference type="NCBI Taxonomy" id="1070528"/>
    <lineage>
        <taxon>unclassified sequences</taxon>
        <taxon>metagenomes</taxon>
        <taxon>organismal metagenomes</taxon>
    </lineage>
</organism>